<feature type="transmembrane region" description="Helical" evidence="1">
    <location>
        <begin position="114"/>
        <end position="133"/>
    </location>
</feature>
<feature type="transmembrane region" description="Helical" evidence="1">
    <location>
        <begin position="171"/>
        <end position="190"/>
    </location>
</feature>
<evidence type="ECO:0000313" key="4">
    <source>
        <dbReference type="Proteomes" id="UP000199470"/>
    </source>
</evidence>
<accession>A0A1I4KWB4</accession>
<feature type="transmembrane region" description="Helical" evidence="1">
    <location>
        <begin position="21"/>
        <end position="36"/>
    </location>
</feature>
<dbReference type="InterPro" id="IPR038765">
    <property type="entry name" value="Papain-like_cys_pep_sf"/>
</dbReference>
<dbReference type="AlphaFoldDB" id="A0A1I4KWB4"/>
<feature type="transmembrane region" description="Helical" evidence="1">
    <location>
        <begin position="139"/>
        <end position="159"/>
    </location>
</feature>
<dbReference type="InterPro" id="IPR052901">
    <property type="entry name" value="Bact_TGase-like"/>
</dbReference>
<name>A0A1I4KWB4_9BURK</name>
<dbReference type="STRING" id="758825.SAMN02982985_01670"/>
<proteinExistence type="predicted"/>
<dbReference type="Pfam" id="PF01841">
    <property type="entry name" value="Transglut_core"/>
    <property type="match status" value="1"/>
</dbReference>
<dbReference type="Gene3D" id="3.10.620.30">
    <property type="match status" value="1"/>
</dbReference>
<feature type="transmembrane region" description="Helical" evidence="1">
    <location>
        <begin position="66"/>
        <end position="82"/>
    </location>
</feature>
<protein>
    <recommendedName>
        <fullName evidence="2">Transglutaminase-like domain-containing protein</fullName>
    </recommendedName>
</protein>
<dbReference type="Pfam" id="PF13559">
    <property type="entry name" value="DUF4129"/>
    <property type="match status" value="1"/>
</dbReference>
<dbReference type="PANTHER" id="PTHR42736">
    <property type="entry name" value="PROTEIN-GLUTAMINE GAMMA-GLUTAMYLTRANSFERASE"/>
    <property type="match status" value="1"/>
</dbReference>
<dbReference type="SUPFAM" id="SSF54001">
    <property type="entry name" value="Cysteine proteinases"/>
    <property type="match status" value="1"/>
</dbReference>
<dbReference type="Pfam" id="PF11992">
    <property type="entry name" value="TgpA_N"/>
    <property type="match status" value="1"/>
</dbReference>
<keyword evidence="4" id="KW-1185">Reference proteome</keyword>
<dbReference type="RefSeq" id="WP_093386222.1">
    <property type="nucleotide sequence ID" value="NZ_FOTW01000008.1"/>
</dbReference>
<keyword evidence="1" id="KW-0472">Membrane</keyword>
<evidence type="ECO:0000313" key="3">
    <source>
        <dbReference type="EMBL" id="SFL82913.1"/>
    </source>
</evidence>
<evidence type="ECO:0000259" key="2">
    <source>
        <dbReference type="SMART" id="SM00460"/>
    </source>
</evidence>
<evidence type="ECO:0000256" key="1">
    <source>
        <dbReference type="SAM" id="Phobius"/>
    </source>
</evidence>
<dbReference type="PANTHER" id="PTHR42736:SF1">
    <property type="entry name" value="PROTEIN-GLUTAMINE GAMMA-GLUTAMYLTRANSFERASE"/>
    <property type="match status" value="1"/>
</dbReference>
<reference evidence="3 4" key="1">
    <citation type="submission" date="2016-10" db="EMBL/GenBank/DDBJ databases">
        <authorList>
            <person name="de Groot N.N."/>
        </authorList>
    </citation>
    <scope>NUCLEOTIDE SEQUENCE [LARGE SCALE GENOMIC DNA]</scope>
    <source>
        <strain evidence="3 4">ATCC 43154</strain>
    </source>
</reference>
<organism evidence="3 4">
    <name type="scientific">Rugamonas rubra</name>
    <dbReference type="NCBI Taxonomy" id="758825"/>
    <lineage>
        <taxon>Bacteria</taxon>
        <taxon>Pseudomonadati</taxon>
        <taxon>Pseudomonadota</taxon>
        <taxon>Betaproteobacteria</taxon>
        <taxon>Burkholderiales</taxon>
        <taxon>Oxalobacteraceae</taxon>
        <taxon>Telluria group</taxon>
        <taxon>Rugamonas</taxon>
    </lineage>
</organism>
<feature type="domain" description="Transglutaminase-like" evidence="2">
    <location>
        <begin position="415"/>
        <end position="486"/>
    </location>
</feature>
<keyword evidence="1" id="KW-1133">Transmembrane helix</keyword>
<dbReference type="EMBL" id="FOTW01000008">
    <property type="protein sequence ID" value="SFL82913.1"/>
    <property type="molecule type" value="Genomic_DNA"/>
</dbReference>
<dbReference type="SMART" id="SM00460">
    <property type="entry name" value="TGc"/>
    <property type="match status" value="1"/>
</dbReference>
<dbReference type="OrthoDB" id="9804872at2"/>
<sequence>MSRPARWLRLARQLPRDKADTLLLLAAAVLVLLPHFGHLPLWTSATVCATLLWRAALTLRGKRLPPLWLLLPVSLLAMAGVYRSFHTLLGRDAGVAMLALLLAFKLLEMRARRDLFVVVFLCLFLLLTTFFYSQTALTGLGMLCTVLLLLTAQLSFQYTGAVPPLRRRLGLAARIVAAAVAPALLLFLLFPRIQGPLWGLPGDAHGARSGMSDSMSPGSVAALALSDEVAFRVRFLDPAPAPAHSLLYWRGLVLGDYDGRTWRRLPRLRGVLRPEVHVGARGQPLRHEVTMEASGQRWLFLLELSDPELHLAEHRLGSSDELELFTQSPIEQRLRYTTRAWLDFSVQADARPEQLQRWLQLPAGYNPRALALAARLRGATPQASVQAVLRLFRDEPFVYTLNPPLLGRDAVDDFLFASRAGFCEHYAGAFVVLLRAMGVPARVVTGYQGGERNPLDGYLSVRQSDAHAWAEVWLAGAGWRRVDPTAAVAPERVERGLARALPPPAPFSLAGLGQLMRLGDNAPAWLQQLRFSMGAMNNAWNQWVLDYNPDRQRSFLEELADTLGNARAGAGLALCAAVLWWLRRLRGRVRPEPLAALYEEFCRRQARHGFVRGAAEGPQDYLARLSTMDASAEKHAAMRSFLNLYGTLRYGRATPDERAASLTTLNNLLPLCR</sequence>
<keyword evidence="1" id="KW-0812">Transmembrane</keyword>
<gene>
    <name evidence="3" type="ORF">SAMN02982985_01670</name>
</gene>
<dbReference type="InterPro" id="IPR002931">
    <property type="entry name" value="Transglutaminase-like"/>
</dbReference>
<dbReference type="InterPro" id="IPR021878">
    <property type="entry name" value="TgpA_N"/>
</dbReference>
<dbReference type="InterPro" id="IPR025403">
    <property type="entry name" value="TgpA-like_C"/>
</dbReference>
<dbReference type="Proteomes" id="UP000199470">
    <property type="component" value="Unassembled WGS sequence"/>
</dbReference>